<evidence type="ECO:0000313" key="1">
    <source>
        <dbReference type="EMBL" id="CAD7420187.1"/>
    </source>
</evidence>
<reference evidence="1" key="1">
    <citation type="submission" date="2020-11" db="EMBL/GenBank/DDBJ databases">
        <authorList>
            <person name="Tran Van P."/>
        </authorList>
    </citation>
    <scope>NUCLEOTIDE SEQUENCE</scope>
</reference>
<organism evidence="1">
    <name type="scientific">Timema poppense</name>
    <name type="common">Walking stick</name>
    <dbReference type="NCBI Taxonomy" id="170557"/>
    <lineage>
        <taxon>Eukaryota</taxon>
        <taxon>Metazoa</taxon>
        <taxon>Ecdysozoa</taxon>
        <taxon>Arthropoda</taxon>
        <taxon>Hexapoda</taxon>
        <taxon>Insecta</taxon>
        <taxon>Pterygota</taxon>
        <taxon>Neoptera</taxon>
        <taxon>Polyneoptera</taxon>
        <taxon>Phasmatodea</taxon>
        <taxon>Timematodea</taxon>
        <taxon>Timematoidea</taxon>
        <taxon>Timematidae</taxon>
        <taxon>Timema</taxon>
    </lineage>
</organism>
<protein>
    <submittedName>
        <fullName evidence="1">Uncharacterized protein</fullName>
    </submittedName>
</protein>
<name>A0A7R9DUC4_TIMPO</name>
<dbReference type="EMBL" id="OD028112">
    <property type="protein sequence ID" value="CAD7420187.1"/>
    <property type="molecule type" value="Genomic_DNA"/>
</dbReference>
<gene>
    <name evidence="1" type="ORF">TPSB3V08_LOCUS13602</name>
</gene>
<accession>A0A7R9DUC4</accession>
<sequence length="19" mass="2290">MRGIPQEKDLQERAARFED</sequence>
<proteinExistence type="predicted"/>
<dbReference type="AlphaFoldDB" id="A0A7R9DUC4"/>